<sequence>MSGLRKAGRPSKGDRVAARTLLPQEVRANVDLLVDGPGLLGEIVATLAEVGLQYVEEAVFAPSPADAVPTWTRLPRSVRIKIDDLVKATSRNIGDVIAALVTVGLRHRNTSAHGAQQEALMT</sequence>
<reference evidence="1 2" key="1">
    <citation type="submission" date="2018-08" db="EMBL/GenBank/DDBJ databases">
        <title>Genomic Encyclopedia of Archaeal and Bacterial Type Strains, Phase II (KMG-II): from individual species to whole genera.</title>
        <authorList>
            <person name="Goeker M."/>
        </authorList>
    </citation>
    <scope>NUCLEOTIDE SEQUENCE [LARGE SCALE GENOMIC DNA]</scope>
    <source>
        <strain evidence="1 2">DSM 45791</strain>
    </source>
</reference>
<dbReference type="RefSeq" id="WP_170218261.1">
    <property type="nucleotide sequence ID" value="NZ_CP144378.1"/>
</dbReference>
<evidence type="ECO:0000313" key="1">
    <source>
        <dbReference type="EMBL" id="REH18070.1"/>
    </source>
</evidence>
<dbReference type="Proteomes" id="UP000256269">
    <property type="component" value="Unassembled WGS sequence"/>
</dbReference>
<proteinExistence type="predicted"/>
<evidence type="ECO:0000313" key="2">
    <source>
        <dbReference type="Proteomes" id="UP000256269"/>
    </source>
</evidence>
<organism evidence="1 2">
    <name type="scientific">Kutzneria buriramensis</name>
    <dbReference type="NCBI Taxonomy" id="1045776"/>
    <lineage>
        <taxon>Bacteria</taxon>
        <taxon>Bacillati</taxon>
        <taxon>Actinomycetota</taxon>
        <taxon>Actinomycetes</taxon>
        <taxon>Pseudonocardiales</taxon>
        <taxon>Pseudonocardiaceae</taxon>
        <taxon>Kutzneria</taxon>
    </lineage>
</organism>
<protein>
    <submittedName>
        <fullName evidence="1">Uncharacterized protein</fullName>
    </submittedName>
</protein>
<accession>A0A3E0G6F3</accession>
<dbReference type="AlphaFoldDB" id="A0A3E0G6F3"/>
<dbReference type="EMBL" id="QUNO01000038">
    <property type="protein sequence ID" value="REH18070.1"/>
    <property type="molecule type" value="Genomic_DNA"/>
</dbReference>
<keyword evidence="2" id="KW-1185">Reference proteome</keyword>
<comment type="caution">
    <text evidence="1">The sequence shown here is derived from an EMBL/GenBank/DDBJ whole genome shotgun (WGS) entry which is preliminary data.</text>
</comment>
<gene>
    <name evidence="1" type="ORF">BCF44_13857</name>
</gene>
<name>A0A3E0G6F3_9PSEU</name>